<organism evidence="7 8">
    <name type="scientific">Periophthalmus magnuspinnatus</name>
    <dbReference type="NCBI Taxonomy" id="409849"/>
    <lineage>
        <taxon>Eukaryota</taxon>
        <taxon>Metazoa</taxon>
        <taxon>Chordata</taxon>
        <taxon>Craniata</taxon>
        <taxon>Vertebrata</taxon>
        <taxon>Euteleostomi</taxon>
        <taxon>Actinopterygii</taxon>
        <taxon>Neopterygii</taxon>
        <taxon>Teleostei</taxon>
        <taxon>Neoteleostei</taxon>
        <taxon>Acanthomorphata</taxon>
        <taxon>Gobiaria</taxon>
        <taxon>Gobiiformes</taxon>
        <taxon>Gobioidei</taxon>
        <taxon>Gobiidae</taxon>
        <taxon>Oxudercinae</taxon>
        <taxon>Periophthalmus</taxon>
    </lineage>
</organism>
<accession>A0A3B4A3Z9</accession>
<dbReference type="SMART" id="SM00032">
    <property type="entry name" value="CCP"/>
    <property type="match status" value="3"/>
</dbReference>
<dbReference type="InterPro" id="IPR000436">
    <property type="entry name" value="Sushi_SCR_CCP_dom"/>
</dbReference>
<dbReference type="SUPFAM" id="SSF57535">
    <property type="entry name" value="Complement control module/SCR domain"/>
    <property type="match status" value="3"/>
</dbReference>
<evidence type="ECO:0000256" key="2">
    <source>
        <dbReference type="ARBA" id="ARBA00022659"/>
    </source>
</evidence>
<dbReference type="Ensembl" id="ENSPMGT00000011959.1">
    <property type="protein sequence ID" value="ENSPMGP00000011211.1"/>
    <property type="gene ID" value="ENSPMGG00000009294.1"/>
</dbReference>
<dbReference type="Gene3D" id="2.10.70.10">
    <property type="entry name" value="Complement Module, domain 1"/>
    <property type="match status" value="3"/>
</dbReference>
<dbReference type="Pfam" id="PF00084">
    <property type="entry name" value="Sushi"/>
    <property type="match status" value="3"/>
</dbReference>
<proteinExistence type="predicted"/>
<dbReference type="Proteomes" id="UP000261520">
    <property type="component" value="Unplaced"/>
</dbReference>
<evidence type="ECO:0000256" key="3">
    <source>
        <dbReference type="ARBA" id="ARBA00022729"/>
    </source>
</evidence>
<dbReference type="PANTHER" id="PTHR45785:SF2">
    <property type="entry name" value="COMPLEMENT FACTOR H-RELATED"/>
    <property type="match status" value="1"/>
</dbReference>
<evidence type="ECO:0000313" key="7">
    <source>
        <dbReference type="Ensembl" id="ENSPMGP00000011211.1"/>
    </source>
</evidence>
<evidence type="ECO:0000313" key="8">
    <source>
        <dbReference type="Proteomes" id="UP000261520"/>
    </source>
</evidence>
<keyword evidence="4" id="KW-1015">Disulfide bond</keyword>
<keyword evidence="8" id="KW-1185">Reference proteome</keyword>
<feature type="domain" description="Sushi" evidence="6">
    <location>
        <begin position="84"/>
        <end position="145"/>
    </location>
</feature>
<dbReference type="InterPro" id="IPR051503">
    <property type="entry name" value="ComplSys_Reg/VirEntry_Med"/>
</dbReference>
<dbReference type="STRING" id="409849.ENSPMGP00000011211"/>
<evidence type="ECO:0000259" key="6">
    <source>
        <dbReference type="PROSITE" id="PS50923"/>
    </source>
</evidence>
<keyword evidence="3" id="KW-0732">Signal</keyword>
<dbReference type="CDD" id="cd00033">
    <property type="entry name" value="CCP"/>
    <property type="match status" value="2"/>
</dbReference>
<feature type="domain" description="Sushi" evidence="6">
    <location>
        <begin position="158"/>
        <end position="211"/>
    </location>
</feature>
<evidence type="ECO:0000256" key="5">
    <source>
        <dbReference type="PROSITE-ProRule" id="PRU00302"/>
    </source>
</evidence>
<evidence type="ECO:0000256" key="4">
    <source>
        <dbReference type="ARBA" id="ARBA00023157"/>
    </source>
</evidence>
<feature type="domain" description="Sushi" evidence="6">
    <location>
        <begin position="27"/>
        <end position="83"/>
    </location>
</feature>
<comment type="caution">
    <text evidence="5">Lacks conserved residue(s) required for the propagation of feature annotation.</text>
</comment>
<dbReference type="InterPro" id="IPR035976">
    <property type="entry name" value="Sushi/SCR/CCP_sf"/>
</dbReference>
<dbReference type="AlphaFoldDB" id="A0A3B4A3Z9"/>
<sequence>MSSFSVCHFCRFCRKAGMTLRSSSENTACFDPKIDNGIYEKATVYLNNTTLRIKCKPGYADKKSHAVAQCENGQWKKLPVCDNTSCGPPPRIPNSVIINKEYSDIFPVETEVFYKCQTGFELHMDTNNSVCSHGQWYPPPFTSKSILSQHLVMSCPVNRCGHIPQINFGSLTIDEGQMFVSYQCDQWFKLKGNSIVRCFNGQWTQPPTCEGIHLVVVLKLALCLPLRQPLKWQAHGGWQEMGCCECWIWLH</sequence>
<reference evidence="7" key="1">
    <citation type="submission" date="2025-08" db="UniProtKB">
        <authorList>
            <consortium name="Ensembl"/>
        </authorList>
    </citation>
    <scope>IDENTIFICATION</scope>
</reference>
<protein>
    <recommendedName>
        <fullName evidence="6">Sushi domain-containing protein</fullName>
    </recommendedName>
</protein>
<reference evidence="7" key="2">
    <citation type="submission" date="2025-09" db="UniProtKB">
        <authorList>
            <consortium name="Ensembl"/>
        </authorList>
    </citation>
    <scope>IDENTIFICATION</scope>
</reference>
<dbReference type="PROSITE" id="PS50923">
    <property type="entry name" value="SUSHI"/>
    <property type="match status" value="3"/>
</dbReference>
<keyword evidence="2 5" id="KW-0768">Sushi</keyword>
<comment type="subcellular location">
    <subcellularLocation>
        <location evidence="1">Virion</location>
    </subcellularLocation>
</comment>
<name>A0A3B4A3Z9_9GOBI</name>
<dbReference type="PANTHER" id="PTHR45785">
    <property type="entry name" value="COMPLEMENT FACTOR H-RELATED"/>
    <property type="match status" value="1"/>
</dbReference>
<evidence type="ECO:0000256" key="1">
    <source>
        <dbReference type="ARBA" id="ARBA00004328"/>
    </source>
</evidence>